<gene>
    <name evidence="1" type="ORF">PoB_003431100</name>
</gene>
<comment type="caution">
    <text evidence="1">The sequence shown here is derived from an EMBL/GenBank/DDBJ whole genome shotgun (WGS) entry which is preliminary data.</text>
</comment>
<evidence type="ECO:0000313" key="2">
    <source>
        <dbReference type="Proteomes" id="UP000735302"/>
    </source>
</evidence>
<dbReference type="AlphaFoldDB" id="A0AAV4AHL0"/>
<keyword evidence="2" id="KW-1185">Reference proteome</keyword>
<name>A0AAV4AHL0_9GAST</name>
<reference evidence="1 2" key="1">
    <citation type="journal article" date="2021" name="Elife">
        <title>Chloroplast acquisition without the gene transfer in kleptoplastic sea slugs, Plakobranchus ocellatus.</title>
        <authorList>
            <person name="Maeda T."/>
            <person name="Takahashi S."/>
            <person name="Yoshida T."/>
            <person name="Shimamura S."/>
            <person name="Takaki Y."/>
            <person name="Nagai Y."/>
            <person name="Toyoda A."/>
            <person name="Suzuki Y."/>
            <person name="Arimoto A."/>
            <person name="Ishii H."/>
            <person name="Satoh N."/>
            <person name="Nishiyama T."/>
            <person name="Hasebe M."/>
            <person name="Maruyama T."/>
            <person name="Minagawa J."/>
            <person name="Obokata J."/>
            <person name="Shigenobu S."/>
        </authorList>
    </citation>
    <scope>NUCLEOTIDE SEQUENCE [LARGE SCALE GENOMIC DNA]</scope>
</reference>
<dbReference type="EMBL" id="BLXT01003909">
    <property type="protein sequence ID" value="GFO07806.1"/>
    <property type="molecule type" value="Genomic_DNA"/>
</dbReference>
<sequence length="78" mass="8412">MVWLGQSSLDKGLTPMTMHVLGQSPSGIAGPVYHNIKDISVGSWDGSGQKLGMVANNGEMGKVLGVSEEWIKRDQDRK</sequence>
<protein>
    <submittedName>
        <fullName evidence="1">Uncharacterized protein</fullName>
    </submittedName>
</protein>
<accession>A0AAV4AHL0</accession>
<organism evidence="1 2">
    <name type="scientific">Plakobranchus ocellatus</name>
    <dbReference type="NCBI Taxonomy" id="259542"/>
    <lineage>
        <taxon>Eukaryota</taxon>
        <taxon>Metazoa</taxon>
        <taxon>Spiralia</taxon>
        <taxon>Lophotrochozoa</taxon>
        <taxon>Mollusca</taxon>
        <taxon>Gastropoda</taxon>
        <taxon>Heterobranchia</taxon>
        <taxon>Euthyneura</taxon>
        <taxon>Panpulmonata</taxon>
        <taxon>Sacoglossa</taxon>
        <taxon>Placobranchoidea</taxon>
        <taxon>Plakobranchidae</taxon>
        <taxon>Plakobranchus</taxon>
    </lineage>
</organism>
<evidence type="ECO:0000313" key="1">
    <source>
        <dbReference type="EMBL" id="GFO07806.1"/>
    </source>
</evidence>
<proteinExistence type="predicted"/>
<dbReference type="Proteomes" id="UP000735302">
    <property type="component" value="Unassembled WGS sequence"/>
</dbReference>